<dbReference type="Gene3D" id="3.40.50.720">
    <property type="entry name" value="NAD(P)-binding Rossmann-like Domain"/>
    <property type="match status" value="1"/>
</dbReference>
<name>A0A261XUA8_9FUNG</name>
<accession>A0A261XUA8</accession>
<dbReference type="EMBL" id="MVBO01000215">
    <property type="protein sequence ID" value="OZJ01932.1"/>
    <property type="molecule type" value="Genomic_DNA"/>
</dbReference>
<dbReference type="InterPro" id="IPR013149">
    <property type="entry name" value="ADH-like_C"/>
</dbReference>
<dbReference type="SUPFAM" id="SSF50129">
    <property type="entry name" value="GroES-like"/>
    <property type="match status" value="1"/>
</dbReference>
<dbReference type="InterPro" id="IPR020843">
    <property type="entry name" value="ER"/>
</dbReference>
<dbReference type="GO" id="GO:0046872">
    <property type="term" value="F:metal ion binding"/>
    <property type="evidence" value="ECO:0007669"/>
    <property type="project" value="UniProtKB-KW"/>
</dbReference>
<evidence type="ECO:0000313" key="7">
    <source>
        <dbReference type="EMBL" id="OZJ01932.1"/>
    </source>
</evidence>
<dbReference type="PANTHER" id="PTHR42940">
    <property type="entry name" value="ALCOHOL DEHYDROGENASE 1-RELATED"/>
    <property type="match status" value="1"/>
</dbReference>
<dbReference type="SMART" id="SM00829">
    <property type="entry name" value="PKS_ER"/>
    <property type="match status" value="1"/>
</dbReference>
<keyword evidence="8" id="KW-1185">Reference proteome</keyword>
<evidence type="ECO:0000256" key="2">
    <source>
        <dbReference type="ARBA" id="ARBA00008072"/>
    </source>
</evidence>
<protein>
    <recommendedName>
        <fullName evidence="6">Enoyl reductase (ER) domain-containing protein</fullName>
    </recommendedName>
</protein>
<feature type="domain" description="Enoyl reductase (ER)" evidence="6">
    <location>
        <begin position="20"/>
        <end position="307"/>
    </location>
</feature>
<keyword evidence="5" id="KW-0560">Oxidoreductase</keyword>
<dbReference type="PANTHER" id="PTHR42940:SF8">
    <property type="entry name" value="VACUOLAR PROTEIN SORTING-ASSOCIATED PROTEIN 11"/>
    <property type="match status" value="1"/>
</dbReference>
<dbReference type="OrthoDB" id="1879366at2759"/>
<dbReference type="InterPro" id="IPR036291">
    <property type="entry name" value="NAD(P)-bd_dom_sf"/>
</dbReference>
<evidence type="ECO:0000259" key="6">
    <source>
        <dbReference type="SMART" id="SM00829"/>
    </source>
</evidence>
<reference evidence="7 8" key="1">
    <citation type="journal article" date="2017" name="Mycologia">
        <title>Bifiguratus adelaidae, gen. et sp. nov., a new member of Mucoromycotina in endophytic and soil-dwelling habitats.</title>
        <authorList>
            <person name="Torres-Cruz T.J."/>
            <person name="Billingsley Tobias T.L."/>
            <person name="Almatruk M."/>
            <person name="Hesse C."/>
            <person name="Kuske C.R."/>
            <person name="Desiro A."/>
            <person name="Benucci G.M."/>
            <person name="Bonito G."/>
            <person name="Stajich J.E."/>
            <person name="Dunlap C."/>
            <person name="Arnold A.E."/>
            <person name="Porras-Alfaro A."/>
        </authorList>
    </citation>
    <scope>NUCLEOTIDE SEQUENCE [LARGE SCALE GENOMIC DNA]</scope>
    <source>
        <strain evidence="7 8">AZ0501</strain>
    </source>
</reference>
<keyword evidence="4" id="KW-0862">Zinc</keyword>
<comment type="cofactor">
    <cofactor evidence="1">
        <name>Zn(2+)</name>
        <dbReference type="ChEBI" id="CHEBI:29105"/>
    </cofactor>
</comment>
<evidence type="ECO:0000256" key="5">
    <source>
        <dbReference type="ARBA" id="ARBA00023002"/>
    </source>
</evidence>
<dbReference type="CDD" id="cd08254">
    <property type="entry name" value="hydroxyacyl_CoA_DH"/>
    <property type="match status" value="1"/>
</dbReference>
<sequence length="309" mass="32672">MSPLTMLAAVFTPGTPKPTISMESIAVPIPSRNEVLLKGEVVDVGEDVSKEYYSDGSIWAVHGPNACGHCGQCRRGHDNRCVGNRLQFGLGRGGGYAEYIAVPASSLVKIPEGVPVEIAAVVTDAVLTPYHALKTLGNVRASDRVLVIGLGGLGLNGIQVAKSLGGFVVGADINTSKFDLAKQLGVDQCIDSTDQKAMDALGGFDVVVDFVGINATFQLGIKMLKSGGRHISVGLSGKEFSFNSKALLIQEGSFQVAYWGTSWELREVLDLVAAGKIKPQVEVKPLSEVIQCLEALREGKVLARQVVVP</sequence>
<proteinExistence type="inferred from homology"/>
<comment type="similarity">
    <text evidence="2">Belongs to the zinc-containing alcohol dehydrogenase family.</text>
</comment>
<dbReference type="Pfam" id="PF00107">
    <property type="entry name" value="ADH_zinc_N"/>
    <property type="match status" value="1"/>
</dbReference>
<dbReference type="GO" id="GO:0005737">
    <property type="term" value="C:cytoplasm"/>
    <property type="evidence" value="ECO:0007669"/>
    <property type="project" value="TreeGrafter"/>
</dbReference>
<dbReference type="Proteomes" id="UP000242875">
    <property type="component" value="Unassembled WGS sequence"/>
</dbReference>
<dbReference type="Gene3D" id="3.90.180.10">
    <property type="entry name" value="Medium-chain alcohol dehydrogenases, catalytic domain"/>
    <property type="match status" value="1"/>
</dbReference>
<evidence type="ECO:0000256" key="1">
    <source>
        <dbReference type="ARBA" id="ARBA00001947"/>
    </source>
</evidence>
<evidence type="ECO:0000256" key="3">
    <source>
        <dbReference type="ARBA" id="ARBA00022723"/>
    </source>
</evidence>
<gene>
    <name evidence="7" type="ORF">BZG36_04833</name>
</gene>
<dbReference type="SUPFAM" id="SSF51735">
    <property type="entry name" value="NAD(P)-binding Rossmann-fold domains"/>
    <property type="match status" value="1"/>
</dbReference>
<organism evidence="7 8">
    <name type="scientific">Bifiguratus adelaidae</name>
    <dbReference type="NCBI Taxonomy" id="1938954"/>
    <lineage>
        <taxon>Eukaryota</taxon>
        <taxon>Fungi</taxon>
        <taxon>Fungi incertae sedis</taxon>
        <taxon>Mucoromycota</taxon>
        <taxon>Mucoromycotina</taxon>
        <taxon>Endogonomycetes</taxon>
        <taxon>Endogonales</taxon>
        <taxon>Endogonales incertae sedis</taxon>
        <taxon>Bifiguratus</taxon>
    </lineage>
</organism>
<comment type="caution">
    <text evidence="7">The sequence shown here is derived from an EMBL/GenBank/DDBJ whole genome shotgun (WGS) entry which is preliminary data.</text>
</comment>
<evidence type="ECO:0000256" key="4">
    <source>
        <dbReference type="ARBA" id="ARBA00022833"/>
    </source>
</evidence>
<evidence type="ECO:0000313" key="8">
    <source>
        <dbReference type="Proteomes" id="UP000242875"/>
    </source>
</evidence>
<dbReference type="Pfam" id="PF08240">
    <property type="entry name" value="ADH_N"/>
    <property type="match status" value="1"/>
</dbReference>
<keyword evidence="3" id="KW-0479">Metal-binding</keyword>
<dbReference type="InterPro" id="IPR011032">
    <property type="entry name" value="GroES-like_sf"/>
</dbReference>
<dbReference type="InterPro" id="IPR013154">
    <property type="entry name" value="ADH-like_N"/>
</dbReference>
<dbReference type="GO" id="GO:0004022">
    <property type="term" value="F:alcohol dehydrogenase (NAD+) activity"/>
    <property type="evidence" value="ECO:0007669"/>
    <property type="project" value="TreeGrafter"/>
</dbReference>
<dbReference type="AlphaFoldDB" id="A0A261XUA8"/>